<dbReference type="PANTHER" id="PTHR43420:SF47">
    <property type="entry name" value="N-ACETYLTRANSFERASE DOMAIN-CONTAINING PROTEIN"/>
    <property type="match status" value="1"/>
</dbReference>
<dbReference type="SUPFAM" id="SSF55729">
    <property type="entry name" value="Acyl-CoA N-acyltransferases (Nat)"/>
    <property type="match status" value="2"/>
</dbReference>
<accession>A0A5B8A455</accession>
<gene>
    <name evidence="4" type="ORF">FHG12_19750</name>
</gene>
<dbReference type="GO" id="GO:0016747">
    <property type="term" value="F:acyltransferase activity, transferring groups other than amino-acyl groups"/>
    <property type="evidence" value="ECO:0007669"/>
    <property type="project" value="InterPro"/>
</dbReference>
<feature type="domain" description="N-acetyltransferase" evidence="3">
    <location>
        <begin position="14"/>
        <end position="161"/>
    </location>
</feature>
<sequence>MSDPIFSAAQLTSKTVLECTSAELSEAMNRSFENYFVPLHFDAASFERRFRGENLDASASRLWFCGEALVGVVYIARRGWTSRVAAMGLVLEARGLGLGKVMLQTAIDEAIVRSDRSLMLEVFTVNEPAIRLYERLGFQKQRTLTGFQRKQTTLASADSVDQLTEIDPLVVARLVTQEGDSDLPWMITGETLAAATAPVAAWHLAQNAYALVRPEASRVLLLSLVVPKAVRRQGWATRLLRALEIHYDEQPLVVPPLLPPGTGQAFLQGCGWEATSLQLFEMDRLLPYQVALG</sequence>
<evidence type="ECO:0000256" key="2">
    <source>
        <dbReference type="ARBA" id="ARBA00023315"/>
    </source>
</evidence>
<dbReference type="Proteomes" id="UP000305398">
    <property type="component" value="Chromosome"/>
</dbReference>
<evidence type="ECO:0000313" key="5">
    <source>
        <dbReference type="Proteomes" id="UP000305398"/>
    </source>
</evidence>
<name>A0A5B8A455_9BACT</name>
<keyword evidence="1 4" id="KW-0808">Transferase</keyword>
<dbReference type="AlphaFoldDB" id="A0A5B8A455"/>
<dbReference type="OrthoDB" id="4228396at2"/>
<dbReference type="PROSITE" id="PS51186">
    <property type="entry name" value="GNAT"/>
    <property type="match status" value="1"/>
</dbReference>
<dbReference type="Gene3D" id="3.40.630.30">
    <property type="match status" value="1"/>
</dbReference>
<dbReference type="Pfam" id="PF00583">
    <property type="entry name" value="Acetyltransf_1"/>
    <property type="match status" value="1"/>
</dbReference>
<keyword evidence="5" id="KW-1185">Reference proteome</keyword>
<dbReference type="RefSeq" id="WP_139517425.1">
    <property type="nucleotide sequence ID" value="NZ_CP040896.1"/>
</dbReference>
<dbReference type="EMBL" id="CP040896">
    <property type="protein sequence ID" value="QDA62194.1"/>
    <property type="molecule type" value="Genomic_DNA"/>
</dbReference>
<dbReference type="InterPro" id="IPR000182">
    <property type="entry name" value="GNAT_dom"/>
</dbReference>
<evidence type="ECO:0000313" key="4">
    <source>
        <dbReference type="EMBL" id="QDA62194.1"/>
    </source>
</evidence>
<evidence type="ECO:0000259" key="3">
    <source>
        <dbReference type="PROSITE" id="PS51186"/>
    </source>
</evidence>
<dbReference type="InterPro" id="IPR016181">
    <property type="entry name" value="Acyl_CoA_acyltransferase"/>
</dbReference>
<dbReference type="CDD" id="cd04301">
    <property type="entry name" value="NAT_SF"/>
    <property type="match status" value="1"/>
</dbReference>
<dbReference type="PANTHER" id="PTHR43420">
    <property type="entry name" value="ACETYLTRANSFERASE"/>
    <property type="match status" value="1"/>
</dbReference>
<dbReference type="KEGG" id="hyj:FHG12_19750"/>
<proteinExistence type="predicted"/>
<protein>
    <submittedName>
        <fullName evidence="4">GNAT family N-acetyltransferase</fullName>
    </submittedName>
</protein>
<organism evidence="4 5">
    <name type="scientific">Hymenobacter jejuensis</name>
    <dbReference type="NCBI Taxonomy" id="2502781"/>
    <lineage>
        <taxon>Bacteria</taxon>
        <taxon>Pseudomonadati</taxon>
        <taxon>Bacteroidota</taxon>
        <taxon>Cytophagia</taxon>
        <taxon>Cytophagales</taxon>
        <taxon>Hymenobacteraceae</taxon>
        <taxon>Hymenobacter</taxon>
    </lineage>
</organism>
<reference evidence="4 5" key="1">
    <citation type="submission" date="2019-06" db="EMBL/GenBank/DDBJ databases">
        <authorList>
            <person name="Srinivasan S."/>
        </authorList>
    </citation>
    <scope>NUCLEOTIDE SEQUENCE [LARGE SCALE GENOMIC DNA]</scope>
    <source>
        <strain evidence="4 5">17J68-5</strain>
    </source>
</reference>
<keyword evidence="2" id="KW-0012">Acyltransferase</keyword>
<evidence type="ECO:0000256" key="1">
    <source>
        <dbReference type="ARBA" id="ARBA00022679"/>
    </source>
</evidence>
<dbReference type="InterPro" id="IPR050680">
    <property type="entry name" value="YpeA/RimI_acetyltransf"/>
</dbReference>